<comment type="caution">
    <text evidence="12">The sequence shown here is derived from an EMBL/GenBank/DDBJ whole genome shotgun (WGS) entry which is preliminary data.</text>
</comment>
<comment type="similarity">
    <text evidence="3 10">Belongs to the ELOF1 family.</text>
</comment>
<evidence type="ECO:0000256" key="1">
    <source>
        <dbReference type="ARBA" id="ARBA00003357"/>
    </source>
</evidence>
<keyword evidence="12" id="KW-0648">Protein biosynthesis</keyword>
<dbReference type="Gene3D" id="2.20.25.190">
    <property type="match status" value="1"/>
</dbReference>
<evidence type="ECO:0000256" key="4">
    <source>
        <dbReference type="ARBA" id="ARBA00022723"/>
    </source>
</evidence>
<keyword evidence="9 10" id="KW-0539">Nucleus</keyword>
<feature type="compositionally biased region" description="Acidic residues" evidence="11">
    <location>
        <begin position="115"/>
        <end position="126"/>
    </location>
</feature>
<feature type="region of interest" description="Disordered" evidence="11">
    <location>
        <begin position="83"/>
        <end position="126"/>
    </location>
</feature>
<dbReference type="PANTHER" id="PTHR20934:SF0">
    <property type="entry name" value="TRANSCRIPTION ELONGATION FACTOR 1 HOMOLOG"/>
    <property type="match status" value="1"/>
</dbReference>
<dbReference type="GO" id="GO:0008023">
    <property type="term" value="C:transcription elongation factor complex"/>
    <property type="evidence" value="ECO:0007669"/>
    <property type="project" value="EnsemblFungi"/>
</dbReference>
<evidence type="ECO:0000256" key="2">
    <source>
        <dbReference type="ARBA" id="ARBA00004123"/>
    </source>
</evidence>
<dbReference type="InParanoid" id="A0A1C7ND96"/>
<comment type="function">
    <text evidence="1 10">Transcription elongation factor implicated in the maintenance of proper chromatin structure in actively transcribed regions.</text>
</comment>
<evidence type="ECO:0000256" key="5">
    <source>
        <dbReference type="ARBA" id="ARBA00022771"/>
    </source>
</evidence>
<comment type="subcellular location">
    <subcellularLocation>
        <location evidence="2 10">Nucleus</location>
    </subcellularLocation>
</comment>
<evidence type="ECO:0000256" key="7">
    <source>
        <dbReference type="ARBA" id="ARBA00023015"/>
    </source>
</evidence>
<proteinExistence type="inferred from homology"/>
<dbReference type="EMBL" id="LUGH01000250">
    <property type="protein sequence ID" value="OBZ87051.1"/>
    <property type="molecule type" value="Genomic_DNA"/>
</dbReference>
<dbReference type="PANTHER" id="PTHR20934">
    <property type="entry name" value="TRANSCRIPTION ELONGATION FACTOR 1 HOMOLOG"/>
    <property type="match status" value="1"/>
</dbReference>
<dbReference type="GO" id="GO:0000993">
    <property type="term" value="F:RNA polymerase II complex binding"/>
    <property type="evidence" value="ECO:0007669"/>
    <property type="project" value="EnsemblFungi"/>
</dbReference>
<evidence type="ECO:0000256" key="11">
    <source>
        <dbReference type="SAM" id="MobiDB-lite"/>
    </source>
</evidence>
<dbReference type="GO" id="GO:0045815">
    <property type="term" value="P:transcription initiation-coupled chromatin remodeling"/>
    <property type="evidence" value="ECO:0007669"/>
    <property type="project" value="EnsemblFungi"/>
</dbReference>
<keyword evidence="7 10" id="KW-0805">Transcription regulation</keyword>
<reference evidence="12 13" key="1">
    <citation type="submission" date="2016-03" db="EMBL/GenBank/DDBJ databases">
        <title>Choanephora cucurbitarum.</title>
        <authorList>
            <person name="Min B."/>
            <person name="Park H."/>
            <person name="Park J.-H."/>
            <person name="Shin H.-D."/>
            <person name="Choi I.-G."/>
        </authorList>
    </citation>
    <scope>NUCLEOTIDE SEQUENCE [LARGE SCALE GENOMIC DNA]</scope>
    <source>
        <strain evidence="12 13">KUS-F28377</strain>
    </source>
</reference>
<evidence type="ECO:0000313" key="12">
    <source>
        <dbReference type="EMBL" id="OBZ87051.1"/>
    </source>
</evidence>
<dbReference type="GO" id="GO:0003746">
    <property type="term" value="F:translation elongation factor activity"/>
    <property type="evidence" value="ECO:0007669"/>
    <property type="project" value="UniProtKB-KW"/>
</dbReference>
<dbReference type="GO" id="GO:0008270">
    <property type="term" value="F:zinc ion binding"/>
    <property type="evidence" value="ECO:0007669"/>
    <property type="project" value="UniProtKB-KW"/>
</dbReference>
<dbReference type="STRING" id="101091.A0A1C7ND96"/>
<keyword evidence="6 10" id="KW-0862">Zinc</keyword>
<protein>
    <recommendedName>
        <fullName evidence="10">Transcription elongation factor 1 homolog</fullName>
    </recommendedName>
</protein>
<keyword evidence="13" id="KW-1185">Reference proteome</keyword>
<name>A0A1C7ND96_9FUNG</name>
<dbReference type="AlphaFoldDB" id="A0A1C7ND96"/>
<evidence type="ECO:0000256" key="3">
    <source>
        <dbReference type="ARBA" id="ARBA00009730"/>
    </source>
</evidence>
<keyword evidence="4 10" id="KW-0479">Metal-binding</keyword>
<organism evidence="12 13">
    <name type="scientific">Choanephora cucurbitarum</name>
    <dbReference type="NCBI Taxonomy" id="101091"/>
    <lineage>
        <taxon>Eukaryota</taxon>
        <taxon>Fungi</taxon>
        <taxon>Fungi incertae sedis</taxon>
        <taxon>Mucoromycota</taxon>
        <taxon>Mucoromycotina</taxon>
        <taxon>Mucoromycetes</taxon>
        <taxon>Mucorales</taxon>
        <taxon>Mucorineae</taxon>
        <taxon>Choanephoraceae</taxon>
        <taxon>Choanephoroideae</taxon>
        <taxon>Choanephora</taxon>
    </lineage>
</organism>
<dbReference type="FunCoup" id="A0A1C7ND96">
    <property type="interactions" value="214"/>
</dbReference>
<keyword evidence="12" id="KW-0251">Elongation factor</keyword>
<dbReference type="InterPro" id="IPR007808">
    <property type="entry name" value="Elf1"/>
</dbReference>
<sequence>MGKRKTKRKPQKKLKEKLDTSFNCLFCNHESSIECKIDQQNKVGILTCKICDVNWQTTITYLDEPVDVYSAWIDACEEVNRQKKLQSQRARTQRNDSQSPSPPPRQNYNSNQLDPYDDEEEEDDDY</sequence>
<feature type="compositionally biased region" description="Polar residues" evidence="11">
    <location>
        <begin position="85"/>
        <end position="99"/>
    </location>
</feature>
<evidence type="ECO:0000313" key="13">
    <source>
        <dbReference type="Proteomes" id="UP000093000"/>
    </source>
</evidence>
<evidence type="ECO:0000256" key="10">
    <source>
        <dbReference type="RuleBase" id="RU364033"/>
    </source>
</evidence>
<dbReference type="GO" id="GO:0006368">
    <property type="term" value="P:transcription elongation by RNA polymerase II"/>
    <property type="evidence" value="ECO:0007669"/>
    <property type="project" value="EnsemblFungi"/>
</dbReference>
<dbReference type="Pfam" id="PF05129">
    <property type="entry name" value="Zn_ribbon_Elf1"/>
    <property type="match status" value="1"/>
</dbReference>
<dbReference type="InterPro" id="IPR038567">
    <property type="entry name" value="T_Elf1_sf"/>
</dbReference>
<accession>A0A1C7ND96</accession>
<dbReference type="FunFam" id="2.20.25.190:FF:000001">
    <property type="entry name" value="Transcription elongation factor 1 homolog"/>
    <property type="match status" value="1"/>
</dbReference>
<dbReference type="SUPFAM" id="SSF57783">
    <property type="entry name" value="Zinc beta-ribbon"/>
    <property type="match status" value="1"/>
</dbReference>
<keyword evidence="5 10" id="KW-0863">Zinc-finger</keyword>
<keyword evidence="8 10" id="KW-0804">Transcription</keyword>
<evidence type="ECO:0000256" key="9">
    <source>
        <dbReference type="ARBA" id="ARBA00023242"/>
    </source>
</evidence>
<dbReference type="OrthoDB" id="445983at2759"/>
<evidence type="ECO:0000256" key="8">
    <source>
        <dbReference type="ARBA" id="ARBA00023163"/>
    </source>
</evidence>
<dbReference type="Proteomes" id="UP000093000">
    <property type="component" value="Unassembled WGS sequence"/>
</dbReference>
<gene>
    <name evidence="12" type="primary">ELF1</name>
    <name evidence="12" type="ORF">A0J61_04888</name>
</gene>
<evidence type="ECO:0000256" key="6">
    <source>
        <dbReference type="ARBA" id="ARBA00022833"/>
    </source>
</evidence>